<sequence length="359" mass="40298">MLSFLTFVPTIQASVSVSAERAILMDQTTGRVLYEKNAENPTLIASITKIMTAIIAIESGKLNEKVKISDNAILTEGSSIYLKKEDEMNLKDLVYGLMLRSGNDAAVAISEHVGGSLEGFAFLMNEKARWIGMNHSHFDNPHGLDSDTHFSSAYDMALLTKYAMNNPLYKEIFATTSYKANARDYPWLNKNKLLTHLYEYSTGGKTGFTRAAGRTLVSTAEKNGQTLIAVTINAPNDWQDHIQLLEWGGFEKFPLRKLQEPTTFPLISAVNQENIIIANITDEVFYPLADEEIQNVQKKNYMLEEPGTYQQIGKRGYYLDGKLITDTTIYQISADENQDESFWNKVGQQLKRISGMNSD</sequence>
<dbReference type="SUPFAM" id="SSF56601">
    <property type="entry name" value="beta-lactamase/transpeptidase-like"/>
    <property type="match status" value="1"/>
</dbReference>
<accession>W4VEX5</accession>
<keyword evidence="11" id="KW-0645">Protease</keyword>
<feature type="domain" description="Peptidase S11 D-alanyl-D-alanine carboxypeptidase A N-terminal" evidence="10">
    <location>
        <begin position="14"/>
        <end position="235"/>
    </location>
</feature>
<dbReference type="PRINTS" id="PR00725">
    <property type="entry name" value="DADACBPTASE1"/>
</dbReference>
<dbReference type="GO" id="GO:0008360">
    <property type="term" value="P:regulation of cell shape"/>
    <property type="evidence" value="ECO:0007669"/>
    <property type="project" value="UniProtKB-KW"/>
</dbReference>
<dbReference type="GO" id="GO:0009252">
    <property type="term" value="P:peptidoglycan biosynthetic process"/>
    <property type="evidence" value="ECO:0007669"/>
    <property type="project" value="UniProtKB-KW"/>
</dbReference>
<evidence type="ECO:0000313" key="12">
    <source>
        <dbReference type="Proteomes" id="UP000019102"/>
    </source>
</evidence>
<proteinExistence type="inferred from homology"/>
<dbReference type="InterPro" id="IPR001967">
    <property type="entry name" value="Peptidase_S11_N"/>
</dbReference>
<evidence type="ECO:0000313" key="11">
    <source>
        <dbReference type="EMBL" id="GAE91314.1"/>
    </source>
</evidence>
<dbReference type="EMBL" id="BAVS01000001">
    <property type="protein sequence ID" value="GAE91314.1"/>
    <property type="molecule type" value="Genomic_DNA"/>
</dbReference>
<dbReference type="PANTHER" id="PTHR21581">
    <property type="entry name" value="D-ALANYL-D-ALANINE CARBOXYPEPTIDASE"/>
    <property type="match status" value="1"/>
</dbReference>
<dbReference type="AlphaFoldDB" id="W4VEX5"/>
<evidence type="ECO:0000256" key="1">
    <source>
        <dbReference type="ARBA" id="ARBA00007164"/>
    </source>
</evidence>
<keyword evidence="12" id="KW-1185">Reference proteome</keyword>
<evidence type="ECO:0000259" key="10">
    <source>
        <dbReference type="Pfam" id="PF00768"/>
    </source>
</evidence>
<dbReference type="Pfam" id="PF00768">
    <property type="entry name" value="Peptidase_S11"/>
    <property type="match status" value="1"/>
</dbReference>
<keyword evidence="2" id="KW-0732">Signal</keyword>
<dbReference type="PANTHER" id="PTHR21581:SF33">
    <property type="entry name" value="D-ALANYL-D-ALANINE CARBOXYPEPTIDASE DACB"/>
    <property type="match status" value="1"/>
</dbReference>
<evidence type="ECO:0000256" key="3">
    <source>
        <dbReference type="ARBA" id="ARBA00022801"/>
    </source>
</evidence>
<keyword evidence="5" id="KW-0573">Peptidoglycan synthesis</keyword>
<feature type="active site" description="Acyl-ester intermediate" evidence="7">
    <location>
        <position position="46"/>
    </location>
</feature>
<feature type="active site" evidence="7">
    <location>
        <position position="101"/>
    </location>
</feature>
<dbReference type="GO" id="GO:0009002">
    <property type="term" value="F:serine-type D-Ala-D-Ala carboxypeptidase activity"/>
    <property type="evidence" value="ECO:0007669"/>
    <property type="project" value="InterPro"/>
</dbReference>
<evidence type="ECO:0000256" key="8">
    <source>
        <dbReference type="PIRSR" id="PIRSR618044-2"/>
    </source>
</evidence>
<keyword evidence="3" id="KW-0378">Hydrolase</keyword>
<protein>
    <submittedName>
        <fullName evidence="11">D-alanyl-D-alanine carboxypeptidase</fullName>
    </submittedName>
</protein>
<comment type="caution">
    <text evidence="11">The sequence shown here is derived from an EMBL/GenBank/DDBJ whole genome shotgun (WGS) entry which is preliminary data.</text>
</comment>
<dbReference type="InterPro" id="IPR012338">
    <property type="entry name" value="Beta-lactam/transpept-like"/>
</dbReference>
<evidence type="ECO:0000256" key="6">
    <source>
        <dbReference type="ARBA" id="ARBA00023316"/>
    </source>
</evidence>
<evidence type="ECO:0000256" key="2">
    <source>
        <dbReference type="ARBA" id="ARBA00022729"/>
    </source>
</evidence>
<name>W4VEX5_9BACI</name>
<comment type="similarity">
    <text evidence="1 9">Belongs to the peptidase S11 family.</text>
</comment>
<dbReference type="GO" id="GO:0071555">
    <property type="term" value="P:cell wall organization"/>
    <property type="evidence" value="ECO:0007669"/>
    <property type="project" value="UniProtKB-KW"/>
</dbReference>
<dbReference type="GO" id="GO:0006508">
    <property type="term" value="P:proteolysis"/>
    <property type="evidence" value="ECO:0007669"/>
    <property type="project" value="InterPro"/>
</dbReference>
<evidence type="ECO:0000256" key="7">
    <source>
        <dbReference type="PIRSR" id="PIRSR618044-1"/>
    </source>
</evidence>
<feature type="active site" description="Proton acceptor" evidence="7">
    <location>
        <position position="49"/>
    </location>
</feature>
<dbReference type="Gene3D" id="3.40.710.10">
    <property type="entry name" value="DD-peptidase/beta-lactamase superfamily"/>
    <property type="match status" value="1"/>
</dbReference>
<organism evidence="11 12">
    <name type="scientific">Gracilibacillus boraciitolerans JCM 21714</name>
    <dbReference type="NCBI Taxonomy" id="1298598"/>
    <lineage>
        <taxon>Bacteria</taxon>
        <taxon>Bacillati</taxon>
        <taxon>Bacillota</taxon>
        <taxon>Bacilli</taxon>
        <taxon>Bacillales</taxon>
        <taxon>Bacillaceae</taxon>
        <taxon>Gracilibacillus</taxon>
    </lineage>
</organism>
<keyword evidence="6" id="KW-0961">Cell wall biogenesis/degradation</keyword>
<gene>
    <name evidence="11" type="ORF">JCM21714_261</name>
</gene>
<evidence type="ECO:0000256" key="5">
    <source>
        <dbReference type="ARBA" id="ARBA00022984"/>
    </source>
</evidence>
<dbReference type="Proteomes" id="UP000019102">
    <property type="component" value="Unassembled WGS sequence"/>
</dbReference>
<dbReference type="STRING" id="1298598.JCM21714_261"/>
<evidence type="ECO:0000256" key="9">
    <source>
        <dbReference type="RuleBase" id="RU004016"/>
    </source>
</evidence>
<reference evidence="11 12" key="1">
    <citation type="journal article" date="2014" name="Genome Announc.">
        <title>Draft Genome Sequence of the Boron-Tolerant and Moderately Halotolerant Bacterium Gracilibacillus boraciitolerans JCM 21714T.</title>
        <authorList>
            <person name="Ahmed I."/>
            <person name="Oshima K."/>
            <person name="Suda W."/>
            <person name="Kitamura K."/>
            <person name="Iida T."/>
            <person name="Ohmori Y."/>
            <person name="Fujiwara T."/>
            <person name="Hattori M."/>
            <person name="Ohkuma M."/>
        </authorList>
    </citation>
    <scope>NUCLEOTIDE SEQUENCE [LARGE SCALE GENOMIC DNA]</scope>
    <source>
        <strain evidence="11 12">JCM 21714</strain>
    </source>
</reference>
<dbReference type="InterPro" id="IPR018044">
    <property type="entry name" value="Peptidase_S11"/>
</dbReference>
<keyword evidence="11" id="KW-0121">Carboxypeptidase</keyword>
<dbReference type="eggNOG" id="COG1686">
    <property type="taxonomic scope" value="Bacteria"/>
</dbReference>
<feature type="binding site" evidence="8">
    <location>
        <position position="205"/>
    </location>
    <ligand>
        <name>substrate</name>
    </ligand>
</feature>
<keyword evidence="4" id="KW-0133">Cell shape</keyword>
<evidence type="ECO:0000256" key="4">
    <source>
        <dbReference type="ARBA" id="ARBA00022960"/>
    </source>
</evidence>